<sequence>MIKFAITRGIKLDVKKSPLNYTAVGDSITAGVGASFFSPGFVPRFARLAEESLGRRVVHKIFARPGALSGEVLEAVRSPLVSSALAESELITITAGGNDLIQGLRSYQLTKNEKDISSRLNISAEKLSGIVDHITELKSDSAGPFMVYLLNLYSPVPEEETADRWIRKFNKQIQQLCDHHHFRTVNIYQAFKGNENDLVAMDRVHPNDSGYNRIAEKIKNTGYGLLICQ</sequence>
<dbReference type="SUPFAM" id="SSF52266">
    <property type="entry name" value="SGNH hydrolase"/>
    <property type="match status" value="1"/>
</dbReference>
<feature type="domain" description="SGNH hydrolase-type esterase" evidence="1">
    <location>
        <begin position="23"/>
        <end position="212"/>
    </location>
</feature>
<proteinExistence type="predicted"/>
<evidence type="ECO:0000313" key="3">
    <source>
        <dbReference type="Proteomes" id="UP000322139"/>
    </source>
</evidence>
<dbReference type="InterPro" id="IPR051532">
    <property type="entry name" value="Ester_Hydrolysis_Enzymes"/>
</dbReference>
<dbReference type="Pfam" id="PF13472">
    <property type="entry name" value="Lipase_GDSL_2"/>
    <property type="match status" value="1"/>
</dbReference>
<comment type="caution">
    <text evidence="2">The sequence shown here is derived from an EMBL/GenBank/DDBJ whole genome shotgun (WGS) entry which is preliminary data.</text>
</comment>
<name>A0A5D4QPV4_9BACI</name>
<dbReference type="EMBL" id="VTER01000026">
    <property type="protein sequence ID" value="TYS40004.1"/>
    <property type="molecule type" value="Genomic_DNA"/>
</dbReference>
<protein>
    <submittedName>
        <fullName evidence="2">Spore gernimation protein</fullName>
    </submittedName>
</protein>
<dbReference type="GO" id="GO:0004622">
    <property type="term" value="F:phosphatidylcholine lysophospholipase activity"/>
    <property type="evidence" value="ECO:0007669"/>
    <property type="project" value="TreeGrafter"/>
</dbReference>
<organism evidence="2 3">
    <name type="scientific">Bacillus infantis</name>
    <dbReference type="NCBI Taxonomy" id="324767"/>
    <lineage>
        <taxon>Bacteria</taxon>
        <taxon>Bacillati</taxon>
        <taxon>Bacillota</taxon>
        <taxon>Bacilli</taxon>
        <taxon>Bacillales</taxon>
        <taxon>Bacillaceae</taxon>
        <taxon>Bacillus</taxon>
    </lineage>
</organism>
<evidence type="ECO:0000313" key="2">
    <source>
        <dbReference type="EMBL" id="TYS40004.1"/>
    </source>
</evidence>
<dbReference type="PANTHER" id="PTHR30383:SF27">
    <property type="entry name" value="SPORE GERMINATION LIPASE LIPC"/>
    <property type="match status" value="1"/>
</dbReference>
<dbReference type="AlphaFoldDB" id="A0A5D4QPV4"/>
<gene>
    <name evidence="2" type="ORF">FZD51_25485</name>
</gene>
<dbReference type="InterPro" id="IPR036514">
    <property type="entry name" value="SGNH_hydro_sf"/>
</dbReference>
<accession>A0A5D4QPV4</accession>
<evidence type="ECO:0000259" key="1">
    <source>
        <dbReference type="Pfam" id="PF13472"/>
    </source>
</evidence>
<dbReference type="Gene3D" id="3.40.50.1110">
    <property type="entry name" value="SGNH hydrolase"/>
    <property type="match status" value="1"/>
</dbReference>
<reference evidence="2 3" key="1">
    <citation type="submission" date="2019-08" db="EMBL/GenBank/DDBJ databases">
        <title>Bacillus genomes from the desert of Cuatro Cienegas, Coahuila.</title>
        <authorList>
            <person name="Olmedo-Alvarez G."/>
        </authorList>
    </citation>
    <scope>NUCLEOTIDE SEQUENCE [LARGE SCALE GENOMIC DNA]</scope>
    <source>
        <strain evidence="2 3">CH446_14T</strain>
    </source>
</reference>
<dbReference type="PANTHER" id="PTHR30383">
    <property type="entry name" value="THIOESTERASE 1/PROTEASE 1/LYSOPHOSPHOLIPASE L1"/>
    <property type="match status" value="1"/>
</dbReference>
<dbReference type="InterPro" id="IPR013830">
    <property type="entry name" value="SGNH_hydro"/>
</dbReference>
<dbReference type="Proteomes" id="UP000322139">
    <property type="component" value="Unassembled WGS sequence"/>
</dbReference>